<dbReference type="RefSeq" id="WP_167386037.1">
    <property type="nucleotide sequence ID" value="NZ_CAWNQI010000078.1"/>
</dbReference>
<proteinExistence type="predicted"/>
<gene>
    <name evidence="1" type="ORF">Xmir_04233</name>
</gene>
<protein>
    <submittedName>
        <fullName evidence="1">Uncharacterized protein</fullName>
    </submittedName>
</protein>
<keyword evidence="2" id="KW-1185">Reference proteome</keyword>
<accession>A0A2D0JJF7</accession>
<comment type="caution">
    <text evidence="1">The sequence shown here is derived from an EMBL/GenBank/DDBJ whole genome shotgun (WGS) entry which is preliminary data.</text>
</comment>
<reference evidence="1 2" key="1">
    <citation type="journal article" date="2017" name="Nat. Microbiol.">
        <title>Natural product diversity associated with the nematode symbionts Photorhabdus and Xenorhabdus.</title>
        <authorList>
            <person name="Tobias N.J."/>
            <person name="Wolff H."/>
            <person name="Djahanschiri B."/>
            <person name="Grundmann F."/>
            <person name="Kronenwerth M."/>
            <person name="Shi Y.M."/>
            <person name="Simonyi S."/>
            <person name="Grun P."/>
            <person name="Shapiro-Ilan D."/>
            <person name="Pidot S.J."/>
            <person name="Stinear T.P."/>
            <person name="Ebersberger I."/>
            <person name="Bode H.B."/>
        </authorList>
    </citation>
    <scope>NUCLEOTIDE SEQUENCE [LARGE SCALE GENOMIC DNA]</scope>
    <source>
        <strain evidence="1 2">DSM 17902</strain>
    </source>
</reference>
<evidence type="ECO:0000313" key="1">
    <source>
        <dbReference type="EMBL" id="PHM45599.1"/>
    </source>
</evidence>
<sequence>MFENITTKEDYLDLHTMLEAVMILERIGNDRASGIAKQIIELLSEKAKKMGNIE</sequence>
<organism evidence="1 2">
    <name type="scientific">Xenorhabdus miraniensis</name>
    <dbReference type="NCBI Taxonomy" id="351674"/>
    <lineage>
        <taxon>Bacteria</taxon>
        <taxon>Pseudomonadati</taxon>
        <taxon>Pseudomonadota</taxon>
        <taxon>Gammaproteobacteria</taxon>
        <taxon>Enterobacterales</taxon>
        <taxon>Morganellaceae</taxon>
        <taxon>Xenorhabdus</taxon>
    </lineage>
</organism>
<name>A0A2D0JJF7_9GAMM</name>
<dbReference type="EMBL" id="NITZ01000044">
    <property type="protein sequence ID" value="PHM45599.1"/>
    <property type="molecule type" value="Genomic_DNA"/>
</dbReference>
<evidence type="ECO:0000313" key="2">
    <source>
        <dbReference type="Proteomes" id="UP000221980"/>
    </source>
</evidence>
<dbReference type="AlphaFoldDB" id="A0A2D0JJF7"/>
<dbReference type="Proteomes" id="UP000221980">
    <property type="component" value="Unassembled WGS sequence"/>
</dbReference>